<dbReference type="EMBL" id="JACHHZ010000002">
    <property type="protein sequence ID" value="MBB6092901.1"/>
    <property type="molecule type" value="Genomic_DNA"/>
</dbReference>
<dbReference type="AlphaFoldDB" id="A0A841HI87"/>
<dbReference type="SUPFAM" id="SSF54427">
    <property type="entry name" value="NTF2-like"/>
    <property type="match status" value="1"/>
</dbReference>
<evidence type="ECO:0008006" key="3">
    <source>
        <dbReference type="Google" id="ProtNLM"/>
    </source>
</evidence>
<dbReference type="Proteomes" id="UP000588068">
    <property type="component" value="Unassembled WGS sequence"/>
</dbReference>
<evidence type="ECO:0000313" key="1">
    <source>
        <dbReference type="EMBL" id="MBB6092901.1"/>
    </source>
</evidence>
<dbReference type="InterPro" id="IPR032710">
    <property type="entry name" value="NTF2-like_dom_sf"/>
</dbReference>
<name>A0A841HI87_9GAMM</name>
<evidence type="ECO:0000313" key="2">
    <source>
        <dbReference type="Proteomes" id="UP000588068"/>
    </source>
</evidence>
<keyword evidence="2" id="KW-1185">Reference proteome</keyword>
<dbReference type="Gene3D" id="3.10.450.50">
    <property type="match status" value="1"/>
</dbReference>
<sequence length="160" mass="17802">MTHSLLVPVFAASVLLASCSSTNVAPSPDPRAELLALHEEAMRAHRESSADLLLRADAPDYVSANRGQITQPSLDVRRERFRQYLGTTRFSEYIDVVPPIVRVSDDGSLGWVIVQVRATGVQTTQEGGSKPLAFESAWIELYERREGSWYRIGNVSNFRP</sequence>
<protein>
    <recommendedName>
        <fullName evidence="3">Nuclear transport factor 2 family protein</fullName>
    </recommendedName>
</protein>
<proteinExistence type="predicted"/>
<organism evidence="1 2">
    <name type="scientific">Povalibacter uvarum</name>
    <dbReference type="NCBI Taxonomy" id="732238"/>
    <lineage>
        <taxon>Bacteria</taxon>
        <taxon>Pseudomonadati</taxon>
        <taxon>Pseudomonadota</taxon>
        <taxon>Gammaproteobacteria</taxon>
        <taxon>Steroidobacterales</taxon>
        <taxon>Steroidobacteraceae</taxon>
        <taxon>Povalibacter</taxon>
    </lineage>
</organism>
<reference evidence="1 2" key="1">
    <citation type="submission" date="2020-08" db="EMBL/GenBank/DDBJ databases">
        <title>Genomic Encyclopedia of Type Strains, Phase IV (KMG-IV): sequencing the most valuable type-strain genomes for metagenomic binning, comparative biology and taxonomic classification.</title>
        <authorList>
            <person name="Goeker M."/>
        </authorList>
    </citation>
    <scope>NUCLEOTIDE SEQUENCE [LARGE SCALE GENOMIC DNA]</scope>
    <source>
        <strain evidence="1 2">DSM 26723</strain>
    </source>
</reference>
<gene>
    <name evidence="1" type="ORF">HNQ60_001779</name>
</gene>
<accession>A0A841HI87</accession>
<dbReference type="RefSeq" id="WP_184330772.1">
    <property type="nucleotide sequence ID" value="NZ_JACHHZ010000002.1"/>
</dbReference>
<comment type="caution">
    <text evidence="1">The sequence shown here is derived from an EMBL/GenBank/DDBJ whole genome shotgun (WGS) entry which is preliminary data.</text>
</comment>